<evidence type="ECO:0000313" key="1">
    <source>
        <dbReference type="EMBL" id="NJB67498.1"/>
    </source>
</evidence>
<evidence type="ECO:0000313" key="2">
    <source>
        <dbReference type="Proteomes" id="UP000580856"/>
    </source>
</evidence>
<dbReference type="EMBL" id="JAATJA010000001">
    <property type="protein sequence ID" value="NJB67498.1"/>
    <property type="molecule type" value="Genomic_DNA"/>
</dbReference>
<reference evidence="1 2" key="1">
    <citation type="submission" date="2020-03" db="EMBL/GenBank/DDBJ databases">
        <title>Genomic Encyclopedia of Type Strains, Phase IV (KMG-IV): sequencing the most valuable type-strain genomes for metagenomic binning, comparative biology and taxonomic classification.</title>
        <authorList>
            <person name="Goeker M."/>
        </authorList>
    </citation>
    <scope>NUCLEOTIDE SEQUENCE [LARGE SCALE GENOMIC DNA]</scope>
    <source>
        <strain evidence="1 2">DSM 24233</strain>
    </source>
</reference>
<comment type="caution">
    <text evidence="1">The sequence shown here is derived from an EMBL/GenBank/DDBJ whole genome shotgun (WGS) entry which is preliminary data.</text>
</comment>
<gene>
    <name evidence="1" type="ORF">GGQ74_001138</name>
</gene>
<proteinExistence type="predicted"/>
<evidence type="ECO:0008006" key="3">
    <source>
        <dbReference type="Google" id="ProtNLM"/>
    </source>
</evidence>
<dbReference type="InterPro" id="IPR025395">
    <property type="entry name" value="Phage_tail_terminator-like"/>
</dbReference>
<organism evidence="1 2">
    <name type="scientific">Desulfobaculum xiamenense</name>
    <dbReference type="NCBI Taxonomy" id="995050"/>
    <lineage>
        <taxon>Bacteria</taxon>
        <taxon>Pseudomonadati</taxon>
        <taxon>Thermodesulfobacteriota</taxon>
        <taxon>Desulfovibrionia</taxon>
        <taxon>Desulfovibrionales</taxon>
        <taxon>Desulfovibrionaceae</taxon>
        <taxon>Desulfobaculum</taxon>
    </lineage>
</organism>
<accession>A0A846QGT5</accession>
<dbReference type="Proteomes" id="UP000580856">
    <property type="component" value="Unassembled WGS sequence"/>
</dbReference>
<dbReference type="Gene3D" id="3.30.2000.20">
    <property type="match status" value="1"/>
</dbReference>
<protein>
    <recommendedName>
        <fullName evidence="3">DUF3168 domain-containing protein</fullName>
    </recommendedName>
</protein>
<dbReference type="Pfam" id="PF13554">
    <property type="entry name" value="Phage_tail_terminator_5"/>
    <property type="match status" value="1"/>
</dbReference>
<keyword evidence="2" id="KW-1185">Reference proteome</keyword>
<dbReference type="RefSeq" id="WP_167940550.1">
    <property type="nucleotide sequence ID" value="NZ_JAATJA010000001.1"/>
</dbReference>
<name>A0A846QGT5_9BACT</name>
<dbReference type="AlphaFoldDB" id="A0A846QGT5"/>
<sequence>MSVTAIRAALESRLVSLPGGWPIAWENVPFTPGGCGNHLRVHLLPATPVQAGLGTDAPNEHKGIFQVDVVVGRGDGPGEACAQVDALCVHFRRGTRCVSGVVTVTVTGVGPGPGLQEGNRYRVPVSISYRAYAAN</sequence>